<protein>
    <submittedName>
        <fullName evidence="3">Membrane protein</fullName>
    </submittedName>
</protein>
<gene>
    <name evidence="3" type="ORF">JCM31185_18200</name>
</gene>
<dbReference type="Gene3D" id="3.40.50.620">
    <property type="entry name" value="HUPs"/>
    <property type="match status" value="1"/>
</dbReference>
<evidence type="ECO:0000259" key="2">
    <source>
        <dbReference type="Pfam" id="PF02698"/>
    </source>
</evidence>
<evidence type="ECO:0000313" key="3">
    <source>
        <dbReference type="EMBL" id="GKT06533.1"/>
    </source>
</evidence>
<reference evidence="3 4" key="1">
    <citation type="submission" date="2022-03" db="EMBL/GenBank/DDBJ databases">
        <title>Draft genome sequence of Furfurilactobacillus curtus JCM 31185.</title>
        <authorList>
            <person name="Suzuki S."/>
            <person name="Endo A."/>
            <person name="Kajikawa A."/>
        </authorList>
    </citation>
    <scope>NUCLEOTIDE SEQUENCE [LARGE SCALE GENOMIC DNA]</scope>
    <source>
        <strain evidence="3 4">JCM 31185</strain>
    </source>
</reference>
<dbReference type="PANTHER" id="PTHR30336:SF4">
    <property type="entry name" value="ENVELOPE BIOGENESIS FACTOR ELYC"/>
    <property type="match status" value="1"/>
</dbReference>
<evidence type="ECO:0000313" key="4">
    <source>
        <dbReference type="Proteomes" id="UP001628078"/>
    </source>
</evidence>
<feature type="transmembrane region" description="Helical" evidence="1">
    <location>
        <begin position="28"/>
        <end position="48"/>
    </location>
</feature>
<proteinExistence type="predicted"/>
<keyword evidence="1" id="KW-0472">Membrane</keyword>
<dbReference type="CDD" id="cd06259">
    <property type="entry name" value="YdcF-like"/>
    <property type="match status" value="1"/>
</dbReference>
<accession>A0ABQ5JVE4</accession>
<dbReference type="InterPro" id="IPR051599">
    <property type="entry name" value="Cell_Envelope_Assoc"/>
</dbReference>
<dbReference type="InterPro" id="IPR014729">
    <property type="entry name" value="Rossmann-like_a/b/a_fold"/>
</dbReference>
<keyword evidence="4" id="KW-1185">Reference proteome</keyword>
<feature type="transmembrane region" description="Helical" evidence="1">
    <location>
        <begin position="60"/>
        <end position="86"/>
    </location>
</feature>
<feature type="transmembrane region" description="Helical" evidence="1">
    <location>
        <begin position="6"/>
        <end position="21"/>
    </location>
</feature>
<feature type="domain" description="DUF218" evidence="2">
    <location>
        <begin position="168"/>
        <end position="315"/>
    </location>
</feature>
<evidence type="ECO:0000256" key="1">
    <source>
        <dbReference type="SAM" id="Phobius"/>
    </source>
</evidence>
<dbReference type="PANTHER" id="PTHR30336">
    <property type="entry name" value="INNER MEMBRANE PROTEIN, PROBABLE PERMEASE"/>
    <property type="match status" value="1"/>
</dbReference>
<name>A0ABQ5JVE4_9LACO</name>
<dbReference type="Pfam" id="PF02698">
    <property type="entry name" value="DUF218"/>
    <property type="match status" value="1"/>
</dbReference>
<sequence length="345" mass="38500">MLIIGASILAAIIIITGIILLRHPNFWVGALMAFAVVLLSAGLFWQGLDYVLNLIAARSMILGLSLLFIIVLALAGLFFGFIIYLIRNTSIMSSREGRSLTSRLSAMLGANLIILMPAMWLMIRATTRLTKIPLAIFVWEDLFFSSLFLCYLIYSALNQFFNRPTQIDYLIVLGAWSGKKGQIPPLLKGRVDEAVIYYRRNGGQPKFVVSGGQGPDETISEAAAMRDYLLSLGISNEQIIVEDQSRNTLQNMQFSKRLIEADWQGAQPPKIVFSTNNYHVLRALLYARKAGLPATGVGSPTSFFFLPSALIREFIALLNYYRKTTIVVAFLIAIIMTWSFWHVAS</sequence>
<dbReference type="Proteomes" id="UP001628078">
    <property type="component" value="Unassembled WGS sequence"/>
</dbReference>
<organism evidence="3 4">
    <name type="scientific">Furfurilactobacillus curtus</name>
    <dbReference type="NCBI Taxonomy" id="1746200"/>
    <lineage>
        <taxon>Bacteria</taxon>
        <taxon>Bacillati</taxon>
        <taxon>Bacillota</taxon>
        <taxon>Bacilli</taxon>
        <taxon>Lactobacillales</taxon>
        <taxon>Lactobacillaceae</taxon>
        <taxon>Furfurilactobacillus</taxon>
    </lineage>
</organism>
<feature type="transmembrane region" description="Helical" evidence="1">
    <location>
        <begin position="132"/>
        <end position="154"/>
    </location>
</feature>
<feature type="transmembrane region" description="Helical" evidence="1">
    <location>
        <begin position="320"/>
        <end position="341"/>
    </location>
</feature>
<keyword evidence="1" id="KW-1133">Transmembrane helix</keyword>
<dbReference type="InterPro" id="IPR003848">
    <property type="entry name" value="DUF218"/>
</dbReference>
<keyword evidence="1" id="KW-0812">Transmembrane</keyword>
<dbReference type="EMBL" id="BQXO01000007">
    <property type="protein sequence ID" value="GKT06533.1"/>
    <property type="molecule type" value="Genomic_DNA"/>
</dbReference>
<dbReference type="RefSeq" id="WP_407884764.1">
    <property type="nucleotide sequence ID" value="NZ_BQXO01000007.1"/>
</dbReference>
<comment type="caution">
    <text evidence="3">The sequence shown here is derived from an EMBL/GenBank/DDBJ whole genome shotgun (WGS) entry which is preliminary data.</text>
</comment>
<feature type="transmembrane region" description="Helical" evidence="1">
    <location>
        <begin position="106"/>
        <end position="126"/>
    </location>
</feature>